<keyword evidence="1" id="KW-0677">Repeat</keyword>
<evidence type="ECO:0000256" key="1">
    <source>
        <dbReference type="ARBA" id="ARBA00022737"/>
    </source>
</evidence>
<evidence type="ECO:0000256" key="3">
    <source>
        <dbReference type="SAM" id="SignalP"/>
    </source>
</evidence>
<dbReference type="GeneID" id="114828440"/>
<dbReference type="SUPFAM" id="SSF49899">
    <property type="entry name" value="Concanavalin A-like lectins/glucanases"/>
    <property type="match status" value="1"/>
</dbReference>
<dbReference type="InterPro" id="IPR008160">
    <property type="entry name" value="Collagen"/>
</dbReference>
<feature type="region of interest" description="Disordered" evidence="2">
    <location>
        <begin position="269"/>
        <end position="308"/>
    </location>
</feature>
<feature type="compositionally biased region" description="Low complexity" evidence="2">
    <location>
        <begin position="269"/>
        <end position="287"/>
    </location>
</feature>
<gene>
    <name evidence="6" type="primary">LOC114828440</name>
</gene>
<dbReference type="SMART" id="SM00210">
    <property type="entry name" value="TSPN"/>
    <property type="match status" value="1"/>
</dbReference>
<evidence type="ECO:0000313" key="6">
    <source>
        <dbReference type="RefSeq" id="XP_028968456.1"/>
    </source>
</evidence>
<evidence type="ECO:0000259" key="4">
    <source>
        <dbReference type="SMART" id="SM00210"/>
    </source>
</evidence>
<proteinExistence type="predicted"/>
<dbReference type="AlphaFoldDB" id="A0AAJ7SI37"/>
<feature type="domain" description="Thrombospondin-like N-terminal" evidence="4">
    <location>
        <begin position="47"/>
        <end position="244"/>
    </location>
</feature>
<dbReference type="CDD" id="cd00110">
    <property type="entry name" value="LamG"/>
    <property type="match status" value="1"/>
</dbReference>
<sequence length="346" mass="37555">MLDSKRRTFGLRGWLLRASRPPFFLCTVLSVFLTQVKPLEAQLTAIPEGTIDLLDIVDLYQPRAGVSVCSGICEARPAFIENGTAMYVGPDTAYTITSAQLIGPAQNWPLMLLNDFSILMTLRPEKGASGVLFSIFDDGLDQRVSFSISDYSASFVARGPNNSTSVARFDNCVLNDGSWHRVALSVKGDSVVLIRDCDEQFTSPLLRPRKAEPINALITVARGANELQNSYKGDIQQLVFSPTPEAAYEMCSLFMPSCRLPIPPLYPRVQGPQGPQGFQGLQGPAGPKGEKGDPGKDGIPGTEGITGPPGHIFVIPPFHLCSISEQVLDKSKDQIRTSRAPTTRTT</sequence>
<feature type="chain" id="PRO_5042519478" evidence="3">
    <location>
        <begin position="42"/>
        <end position="346"/>
    </location>
</feature>
<dbReference type="InterPro" id="IPR013320">
    <property type="entry name" value="ConA-like_dom_sf"/>
</dbReference>
<dbReference type="Pfam" id="PF01391">
    <property type="entry name" value="Collagen"/>
    <property type="match status" value="1"/>
</dbReference>
<name>A0AAJ7SI37_9ACAR</name>
<feature type="signal peptide" evidence="3">
    <location>
        <begin position="1"/>
        <end position="41"/>
    </location>
</feature>
<reference evidence="6" key="1">
    <citation type="submission" date="2025-08" db="UniProtKB">
        <authorList>
            <consortium name="RefSeq"/>
        </authorList>
    </citation>
    <scope>IDENTIFICATION</scope>
</reference>
<evidence type="ECO:0000313" key="5">
    <source>
        <dbReference type="Proteomes" id="UP000694867"/>
    </source>
</evidence>
<dbReference type="KEGG" id="goe:114828440"/>
<dbReference type="Pfam" id="PF02210">
    <property type="entry name" value="Laminin_G_2"/>
    <property type="match status" value="1"/>
</dbReference>
<dbReference type="InterPro" id="IPR048287">
    <property type="entry name" value="TSPN-like_N"/>
</dbReference>
<organism evidence="5 6">
    <name type="scientific">Galendromus occidentalis</name>
    <name type="common">western predatory mite</name>
    <dbReference type="NCBI Taxonomy" id="34638"/>
    <lineage>
        <taxon>Eukaryota</taxon>
        <taxon>Metazoa</taxon>
        <taxon>Ecdysozoa</taxon>
        <taxon>Arthropoda</taxon>
        <taxon>Chelicerata</taxon>
        <taxon>Arachnida</taxon>
        <taxon>Acari</taxon>
        <taxon>Parasitiformes</taxon>
        <taxon>Mesostigmata</taxon>
        <taxon>Gamasina</taxon>
        <taxon>Phytoseioidea</taxon>
        <taxon>Phytoseiidae</taxon>
        <taxon>Typhlodrominae</taxon>
        <taxon>Galendromus</taxon>
    </lineage>
</organism>
<feature type="compositionally biased region" description="Low complexity" evidence="2">
    <location>
        <begin position="297"/>
        <end position="308"/>
    </location>
</feature>
<keyword evidence="5" id="KW-1185">Reference proteome</keyword>
<evidence type="ECO:0000256" key="2">
    <source>
        <dbReference type="SAM" id="MobiDB-lite"/>
    </source>
</evidence>
<dbReference type="Gene3D" id="2.60.120.200">
    <property type="match status" value="1"/>
</dbReference>
<dbReference type="InterPro" id="IPR001791">
    <property type="entry name" value="Laminin_G"/>
</dbReference>
<protein>
    <submittedName>
        <fullName evidence="6">Collagen alpha-1(XI) chain-like</fullName>
    </submittedName>
</protein>
<accession>A0AAJ7SI37</accession>
<dbReference type="Proteomes" id="UP000694867">
    <property type="component" value="Unplaced"/>
</dbReference>
<keyword evidence="3" id="KW-0732">Signal</keyword>
<dbReference type="RefSeq" id="XP_028968456.1">
    <property type="nucleotide sequence ID" value="XM_029112623.1"/>
</dbReference>